<gene>
    <name evidence="1" type="ORF">ACFQO7_17870</name>
</gene>
<comment type="caution">
    <text evidence="1">The sequence shown here is derived from an EMBL/GenBank/DDBJ whole genome shotgun (WGS) entry which is preliminary data.</text>
</comment>
<dbReference type="Proteomes" id="UP001596392">
    <property type="component" value="Unassembled WGS sequence"/>
</dbReference>
<reference evidence="2" key="1">
    <citation type="journal article" date="2019" name="Int. J. Syst. Evol. Microbiol.">
        <title>The Global Catalogue of Microorganisms (GCM) 10K type strain sequencing project: providing services to taxonomists for standard genome sequencing and annotation.</title>
        <authorList>
            <consortium name="The Broad Institute Genomics Platform"/>
            <consortium name="The Broad Institute Genome Sequencing Center for Infectious Disease"/>
            <person name="Wu L."/>
            <person name="Ma J."/>
        </authorList>
    </citation>
    <scope>NUCLEOTIDE SEQUENCE [LARGE SCALE GENOMIC DNA]</scope>
    <source>
        <strain evidence="2">CGMCC 1.9106</strain>
    </source>
</reference>
<evidence type="ECO:0000313" key="1">
    <source>
        <dbReference type="EMBL" id="MFC7244346.1"/>
    </source>
</evidence>
<organism evidence="1 2">
    <name type="scientific">Catellatospora aurea</name>
    <dbReference type="NCBI Taxonomy" id="1337874"/>
    <lineage>
        <taxon>Bacteria</taxon>
        <taxon>Bacillati</taxon>
        <taxon>Actinomycetota</taxon>
        <taxon>Actinomycetes</taxon>
        <taxon>Micromonosporales</taxon>
        <taxon>Micromonosporaceae</taxon>
        <taxon>Catellatospora</taxon>
    </lineage>
</organism>
<accession>A0ABW2GXL7</accession>
<dbReference type="RefSeq" id="WP_376807397.1">
    <property type="nucleotide sequence ID" value="NZ_JBHTAC010000016.1"/>
</dbReference>
<evidence type="ECO:0000313" key="2">
    <source>
        <dbReference type="Proteomes" id="UP001596392"/>
    </source>
</evidence>
<proteinExistence type="predicted"/>
<name>A0ABW2GXL7_9ACTN</name>
<sequence length="219" mass="23381">MAVRPQVGDPLRPCPDCPGWEFGGAPHCARCVALVDALVEEQWRDYVAGFGVLSADDQVDIARMVAQEPHRHDWRVVDAALDRLPCAECGGRRGSGPVSCGSCEVAHGFRYVAIETDRPGVPPGNEHAVRVNVSVVRRPQTTSARELLARRLLLPALLVGHLPSTAQAQRFSAALKDAVVRLGEARLTRDPASLAQDPVLAGLIAESGVPHLFGPAGAR</sequence>
<keyword evidence="2" id="KW-1185">Reference proteome</keyword>
<protein>
    <submittedName>
        <fullName evidence="1">Uncharacterized protein</fullName>
    </submittedName>
</protein>
<dbReference type="EMBL" id="JBHTAC010000016">
    <property type="protein sequence ID" value="MFC7244346.1"/>
    <property type="molecule type" value="Genomic_DNA"/>
</dbReference>